<evidence type="ECO:0000256" key="3">
    <source>
        <dbReference type="ARBA" id="ARBA00022490"/>
    </source>
</evidence>
<evidence type="ECO:0000256" key="1">
    <source>
        <dbReference type="ARBA" id="ARBA00004300"/>
    </source>
</evidence>
<evidence type="ECO:0000256" key="2">
    <source>
        <dbReference type="ARBA" id="ARBA00009316"/>
    </source>
</evidence>
<feature type="compositionally biased region" description="Acidic residues" evidence="7">
    <location>
        <begin position="208"/>
        <end position="221"/>
    </location>
</feature>
<keyword evidence="9" id="KW-1185">Reference proteome</keyword>
<evidence type="ECO:0000256" key="5">
    <source>
        <dbReference type="ARBA" id="ARBA00023212"/>
    </source>
</evidence>
<feature type="compositionally biased region" description="Low complexity" evidence="7">
    <location>
        <begin position="107"/>
        <end position="117"/>
    </location>
</feature>
<feature type="compositionally biased region" description="Polar residues" evidence="7">
    <location>
        <begin position="157"/>
        <end position="167"/>
    </location>
</feature>
<dbReference type="eggNOG" id="ENOG502QV8S">
    <property type="taxonomic scope" value="Eukaryota"/>
</dbReference>
<evidence type="ECO:0000256" key="7">
    <source>
        <dbReference type="SAM" id="MobiDB-lite"/>
    </source>
</evidence>
<evidence type="ECO:0000313" key="8">
    <source>
        <dbReference type="EMBL" id="KYB28655.1"/>
    </source>
</evidence>
<feature type="coiled-coil region" evidence="6">
    <location>
        <begin position="291"/>
        <end position="346"/>
    </location>
</feature>
<evidence type="ECO:0000313" key="9">
    <source>
        <dbReference type="Proteomes" id="UP000007266"/>
    </source>
</evidence>
<dbReference type="AlphaFoldDB" id="A0A139WLE9"/>
<keyword evidence="3" id="KW-0963">Cytoplasm</keyword>
<dbReference type="GO" id="GO:0005813">
    <property type="term" value="C:centrosome"/>
    <property type="evidence" value="ECO:0000318"/>
    <property type="project" value="GO_Central"/>
</dbReference>
<protein>
    <submittedName>
        <fullName evidence="8">Uncharacterized protein</fullName>
    </submittedName>
</protein>
<gene>
    <name evidence="8" type="primary">AUGUSTUS-3.0.2_32393</name>
    <name evidence="8" type="ORF">TcasGA2_TC032393</name>
</gene>
<dbReference type="PANTHER" id="PTHR23162">
    <property type="entry name" value="OUTER DENSE FIBER OF SPERM TAILS 2"/>
    <property type="match status" value="1"/>
</dbReference>
<keyword evidence="5" id="KW-0206">Cytoskeleton</keyword>
<dbReference type="OrthoDB" id="413404at2759"/>
<organism evidence="8 9">
    <name type="scientific">Tribolium castaneum</name>
    <name type="common">Red flour beetle</name>
    <dbReference type="NCBI Taxonomy" id="7070"/>
    <lineage>
        <taxon>Eukaryota</taxon>
        <taxon>Metazoa</taxon>
        <taxon>Ecdysozoa</taxon>
        <taxon>Arthropoda</taxon>
        <taxon>Hexapoda</taxon>
        <taxon>Insecta</taxon>
        <taxon>Pterygota</taxon>
        <taxon>Neoptera</taxon>
        <taxon>Endopterygota</taxon>
        <taxon>Coleoptera</taxon>
        <taxon>Polyphaga</taxon>
        <taxon>Cucujiformia</taxon>
        <taxon>Tenebrionidae</taxon>
        <taxon>Tenebrionidae incertae sedis</taxon>
        <taxon>Tribolium</taxon>
    </lineage>
</organism>
<name>A0A139WLE9_TRICA</name>
<dbReference type="EMBL" id="KQ971321">
    <property type="protein sequence ID" value="KYB28655.1"/>
    <property type="molecule type" value="Genomic_DNA"/>
</dbReference>
<dbReference type="Proteomes" id="UP000007266">
    <property type="component" value="Linkage group 3"/>
</dbReference>
<dbReference type="InParanoid" id="A0A139WLE9"/>
<reference evidence="8 9" key="2">
    <citation type="journal article" date="2010" name="Nucleic Acids Res.">
        <title>BeetleBase in 2010: revisions to provide comprehensive genomic information for Tribolium castaneum.</title>
        <authorList>
            <person name="Kim H.S."/>
            <person name="Murphy T."/>
            <person name="Xia J."/>
            <person name="Caragea D."/>
            <person name="Park Y."/>
            <person name="Beeman R.W."/>
            <person name="Lorenzen M.D."/>
            <person name="Butcher S."/>
            <person name="Manak J.R."/>
            <person name="Brown S.J."/>
        </authorList>
    </citation>
    <scope>GENOME REANNOTATION</scope>
    <source>
        <strain evidence="8 9">Georgia GA2</strain>
    </source>
</reference>
<evidence type="ECO:0000256" key="4">
    <source>
        <dbReference type="ARBA" id="ARBA00023054"/>
    </source>
</evidence>
<dbReference type="Gene3D" id="1.10.287.1490">
    <property type="match status" value="1"/>
</dbReference>
<dbReference type="PANTHER" id="PTHR23162:SF10">
    <property type="entry name" value="FI13205P"/>
    <property type="match status" value="1"/>
</dbReference>
<accession>A0A139WLE9</accession>
<feature type="region of interest" description="Disordered" evidence="7">
    <location>
        <begin position="94"/>
        <end position="132"/>
    </location>
</feature>
<comment type="similarity">
    <text evidence="2">Belongs to the ODF2 family.</text>
</comment>
<comment type="subcellular location">
    <subcellularLocation>
        <location evidence="1">Cytoplasm</location>
        <location evidence="1">Cytoskeleton</location>
        <location evidence="1">Microtubule organizing center</location>
        <location evidence="1">Centrosome</location>
    </subcellularLocation>
</comment>
<reference evidence="8 9" key="1">
    <citation type="journal article" date="2008" name="Nature">
        <title>The genome of the model beetle and pest Tribolium castaneum.</title>
        <authorList>
            <consortium name="Tribolium Genome Sequencing Consortium"/>
            <person name="Richards S."/>
            <person name="Gibbs R.A."/>
            <person name="Weinstock G.M."/>
            <person name="Brown S.J."/>
            <person name="Denell R."/>
            <person name="Beeman R.W."/>
            <person name="Gibbs R."/>
            <person name="Beeman R.W."/>
            <person name="Brown S.J."/>
            <person name="Bucher G."/>
            <person name="Friedrich M."/>
            <person name="Grimmelikhuijzen C.J."/>
            <person name="Klingler M."/>
            <person name="Lorenzen M."/>
            <person name="Richards S."/>
            <person name="Roth S."/>
            <person name="Schroder R."/>
            <person name="Tautz D."/>
            <person name="Zdobnov E.M."/>
            <person name="Muzny D."/>
            <person name="Gibbs R.A."/>
            <person name="Weinstock G.M."/>
            <person name="Attaway T."/>
            <person name="Bell S."/>
            <person name="Buhay C.J."/>
            <person name="Chandrabose M.N."/>
            <person name="Chavez D."/>
            <person name="Clerk-Blankenburg K.P."/>
            <person name="Cree A."/>
            <person name="Dao M."/>
            <person name="Davis C."/>
            <person name="Chacko J."/>
            <person name="Dinh H."/>
            <person name="Dugan-Rocha S."/>
            <person name="Fowler G."/>
            <person name="Garner T.T."/>
            <person name="Garnes J."/>
            <person name="Gnirke A."/>
            <person name="Hawes A."/>
            <person name="Hernandez J."/>
            <person name="Hines S."/>
            <person name="Holder M."/>
            <person name="Hume J."/>
            <person name="Jhangiani S.N."/>
            <person name="Joshi V."/>
            <person name="Khan Z.M."/>
            <person name="Jackson L."/>
            <person name="Kovar C."/>
            <person name="Kowis A."/>
            <person name="Lee S."/>
            <person name="Lewis L.R."/>
            <person name="Margolis J."/>
            <person name="Morgan M."/>
            <person name="Nazareth L.V."/>
            <person name="Nguyen N."/>
            <person name="Okwuonu G."/>
            <person name="Parker D."/>
            <person name="Richards S."/>
            <person name="Ruiz S.J."/>
            <person name="Santibanez J."/>
            <person name="Savard J."/>
            <person name="Scherer S.E."/>
            <person name="Schneider B."/>
            <person name="Sodergren E."/>
            <person name="Tautz D."/>
            <person name="Vattahil S."/>
            <person name="Villasana D."/>
            <person name="White C.S."/>
            <person name="Wright R."/>
            <person name="Park Y."/>
            <person name="Beeman R.W."/>
            <person name="Lord J."/>
            <person name="Oppert B."/>
            <person name="Lorenzen M."/>
            <person name="Brown S."/>
            <person name="Wang L."/>
            <person name="Savard J."/>
            <person name="Tautz D."/>
            <person name="Richards S."/>
            <person name="Weinstock G."/>
            <person name="Gibbs R.A."/>
            <person name="Liu Y."/>
            <person name="Worley K."/>
            <person name="Weinstock G."/>
            <person name="Elsik C.G."/>
            <person name="Reese J.T."/>
            <person name="Elhaik E."/>
            <person name="Landan G."/>
            <person name="Graur D."/>
            <person name="Arensburger P."/>
            <person name="Atkinson P."/>
            <person name="Beeman R.W."/>
            <person name="Beidler J."/>
            <person name="Brown S.J."/>
            <person name="Demuth J.P."/>
            <person name="Drury D.W."/>
            <person name="Du Y.Z."/>
            <person name="Fujiwara H."/>
            <person name="Lorenzen M."/>
            <person name="Maselli V."/>
            <person name="Osanai M."/>
            <person name="Park Y."/>
            <person name="Robertson H.M."/>
            <person name="Tu Z."/>
            <person name="Wang J.J."/>
            <person name="Wang S."/>
            <person name="Richards S."/>
            <person name="Song H."/>
            <person name="Zhang L."/>
            <person name="Sodergren E."/>
            <person name="Werner D."/>
            <person name="Stanke M."/>
            <person name="Morgenstern B."/>
            <person name="Solovyev V."/>
            <person name="Kosarev P."/>
            <person name="Brown G."/>
            <person name="Chen H.C."/>
            <person name="Ermolaeva O."/>
            <person name="Hlavina W."/>
            <person name="Kapustin Y."/>
            <person name="Kiryutin B."/>
            <person name="Kitts P."/>
            <person name="Maglott D."/>
            <person name="Pruitt K."/>
            <person name="Sapojnikov V."/>
            <person name="Souvorov A."/>
            <person name="Mackey A.J."/>
            <person name="Waterhouse R.M."/>
            <person name="Wyder S."/>
            <person name="Zdobnov E.M."/>
            <person name="Zdobnov E.M."/>
            <person name="Wyder S."/>
            <person name="Kriventseva E.V."/>
            <person name="Kadowaki T."/>
            <person name="Bork P."/>
            <person name="Aranda M."/>
            <person name="Bao R."/>
            <person name="Beermann A."/>
            <person name="Berns N."/>
            <person name="Bolognesi R."/>
            <person name="Bonneton F."/>
            <person name="Bopp D."/>
            <person name="Brown S.J."/>
            <person name="Bucher G."/>
            <person name="Butts T."/>
            <person name="Chaumot A."/>
            <person name="Denell R.E."/>
            <person name="Ferrier D.E."/>
            <person name="Friedrich M."/>
            <person name="Gordon C.M."/>
            <person name="Jindra M."/>
            <person name="Klingler M."/>
            <person name="Lan Q."/>
            <person name="Lattorff H.M."/>
            <person name="Laudet V."/>
            <person name="von Levetsow C."/>
            <person name="Liu Z."/>
            <person name="Lutz R."/>
            <person name="Lynch J.A."/>
            <person name="da Fonseca R.N."/>
            <person name="Posnien N."/>
            <person name="Reuter R."/>
            <person name="Roth S."/>
            <person name="Savard J."/>
            <person name="Schinko J.B."/>
            <person name="Schmitt C."/>
            <person name="Schoppmeier M."/>
            <person name="Schroder R."/>
            <person name="Shippy T.D."/>
            <person name="Simonnet F."/>
            <person name="Marques-Souza H."/>
            <person name="Tautz D."/>
            <person name="Tomoyasu Y."/>
            <person name="Trauner J."/>
            <person name="Van der Zee M."/>
            <person name="Vervoort M."/>
            <person name="Wittkopp N."/>
            <person name="Wimmer E.A."/>
            <person name="Yang X."/>
            <person name="Jones A.K."/>
            <person name="Sattelle D.B."/>
            <person name="Ebert P.R."/>
            <person name="Nelson D."/>
            <person name="Scott J.G."/>
            <person name="Beeman R.W."/>
            <person name="Muthukrishnan S."/>
            <person name="Kramer K.J."/>
            <person name="Arakane Y."/>
            <person name="Beeman R.W."/>
            <person name="Zhu Q."/>
            <person name="Hogenkamp D."/>
            <person name="Dixit R."/>
            <person name="Oppert B."/>
            <person name="Jiang H."/>
            <person name="Zou Z."/>
            <person name="Marshall J."/>
            <person name="Elpidina E."/>
            <person name="Vinokurov K."/>
            <person name="Oppert C."/>
            <person name="Zou Z."/>
            <person name="Evans J."/>
            <person name="Lu Z."/>
            <person name="Zhao P."/>
            <person name="Sumathipala N."/>
            <person name="Altincicek B."/>
            <person name="Vilcinskas A."/>
            <person name="Williams M."/>
            <person name="Hultmark D."/>
            <person name="Hetru C."/>
            <person name="Jiang H."/>
            <person name="Grimmelikhuijzen C.J."/>
            <person name="Hauser F."/>
            <person name="Cazzamali G."/>
            <person name="Williamson M."/>
            <person name="Park Y."/>
            <person name="Li B."/>
            <person name="Tanaka Y."/>
            <person name="Predel R."/>
            <person name="Neupert S."/>
            <person name="Schachtner J."/>
            <person name="Verleyen P."/>
            <person name="Raible F."/>
            <person name="Bork P."/>
            <person name="Friedrich M."/>
            <person name="Walden K.K."/>
            <person name="Robertson H.M."/>
            <person name="Angeli S."/>
            <person name="Foret S."/>
            <person name="Bucher G."/>
            <person name="Schuetz S."/>
            <person name="Maleszka R."/>
            <person name="Wimmer E.A."/>
            <person name="Beeman R.W."/>
            <person name="Lorenzen M."/>
            <person name="Tomoyasu Y."/>
            <person name="Miller S.C."/>
            <person name="Grossmann D."/>
            <person name="Bucher G."/>
        </authorList>
    </citation>
    <scope>NUCLEOTIDE SEQUENCE [LARGE SCALE GENOMIC DNA]</scope>
    <source>
        <strain evidence="8 9">Georgia GA2</strain>
    </source>
</reference>
<keyword evidence="4 6" id="KW-0175">Coiled coil</keyword>
<feature type="region of interest" description="Disordered" evidence="7">
    <location>
        <begin position="150"/>
        <end position="225"/>
    </location>
</feature>
<sequence>MKNRKKILLPNKPIIKRSESHIDRSHSDKPLKKQIFTSVSLHQNLEFFRQQSNLFPKPLPNYGDADTYFRQSLRNYNYFDISFFGKKRNSGVKSARSVESLKKKKSSSSVKPKTPSTDPRSPILKLKLPESKKETEEFDADIFYSPDSQKSFKESARTLTHNKSDSSLIEEDEKSGEITPVNMAEDAEDFAEEYEAQAEAEPAPIVGDETETEGEEEEGEDEMKQVEQMIKQASAELAEVTEENQQLIETFTEEEEEGELDEGEGAPMRAAGDGSTFKFDPAIDAAVLRELEEAEKQAKATAKIIYELKTRVTELLKKEKNTEAEARELEEKNKELKAQMLLFEEKTKRIQFLIAQTNLFDKMIPPQTPLQTPHNEDVLPKVIVCGMTEHNIPKLLLCDDKKKSCSPSCDKNVNIPMSVVPKFAKRLSDSYTMQEKLAAENADLEGMRYKLQSDLLNKDQTIEYLQRKLCSIQCEMRVLCKENSELNEKVQQICGHKQDVQKPKKMPCGKGRGPCPADIEHRLNEYSETTKILEKQLCDMENDVKTMQSELTAVQTEREHLEQHKKIIICPPPMCHPCAPPPCPPCSPCIVPCSDLQLRELREQYCRLQDDFKSKVTEVGGLRADNEKLKATAKEAEEAQKKLEDRVRELERTLKSFKTDNNKFVGSKEQLIEQEQQLAVAKQRFREAQDELEELRSFIQDQQGQLDDYRNKYLEAQQEVEEQRRHIDMLEMDANRVNEQVNLEIQRVKSQFQEKLQELLPLPDLLKTTQLKLQEAQQMHLLAERNNEALQRDLQLYKDKIAEITGEMDKARSDNKLGENEKLSLAQRIEEMEAKINELEEENFSLREDMKRTEETLEETEREKEAKMHEIAQLAAQLETVREESARQVARNKERCETVRRSMQNQISDLERQLAQSRAQARAAQKDRDEIRQKMQAQINNLHENFEDAQMRIRNLQGHVNFLKESYTPNVPGVGDTESVSDHQDPCNCGRDF</sequence>
<dbReference type="GO" id="GO:1902017">
    <property type="term" value="P:regulation of cilium assembly"/>
    <property type="evidence" value="ECO:0000318"/>
    <property type="project" value="GO_Central"/>
</dbReference>
<evidence type="ECO:0000256" key="6">
    <source>
        <dbReference type="SAM" id="Coils"/>
    </source>
</evidence>
<dbReference type="InterPro" id="IPR026099">
    <property type="entry name" value="Odf2-rel"/>
</dbReference>
<dbReference type="OMA" id="QAEMRIV"/>
<proteinExistence type="inferred from homology"/>
<feature type="compositionally biased region" description="Acidic residues" evidence="7">
    <location>
        <begin position="185"/>
        <end position="198"/>
    </location>
</feature>
<feature type="coiled-coil region" evidence="6">
    <location>
        <begin position="619"/>
        <end position="959"/>
    </location>
</feature>
<dbReference type="STRING" id="7070.A0A139WLE9"/>